<dbReference type="CDD" id="cd00156">
    <property type="entry name" value="REC"/>
    <property type="match status" value="1"/>
</dbReference>
<keyword evidence="10" id="KW-1185">Reference proteome</keyword>
<sequence>MLKILLIEDIPDDADLVAQQLRREGLVFSLTRVSTKEEMEREFRAGTPDLILADYTLPAINGIAVLRIARVLCPNVPFIFVSGEASDERAVEALKHGATDYIFKLNLTRLVPSIKRALREAAERNLARKAEHARKIYRERQSKLLEISLEMLSETSLDGMLPSITKSACVLTGGKMGMTAYGTSCDSLRFFAATGTGEPLPAGSGMLPVEKGGVNLALLKSVDVLNLTDEMLRSHSEWWGMSHDHLLPRGLLGARLTDEDGNACGLIMVSDKQDGSDFTDEDQILLNQLAAVTSLTMRNLAAREALQSGRDELERRVGERTAELAHTVAALQGEIAERKQAESELLKSQERNALVAIGANDGIWDWDIASGQVYFSARWKGMFGYEEYEISNSIDEWKKRIHPEDYDSVMAALDDHLKGESPLFQVEYRMLHKNGEYRWILTRGASFRDIRKKSYRMAGSHTDITEKKRADEKLLASHESLRNLSSHLESLMEKERKNISREIHDEVGQLLTALKFDVSWLAGRLPANRPALSEKARSMADLIDMTVETVQRIATELRPRLLYDLGLATAMEWHADEFRKRTGIACNLALGIDESKLDPARSTALYKIYKEALTNVMRHAGASRVDVSLKKRKKGIMLQIKDNGRGIRESEINDPKSVGLIGIYERAHLWGGEVHISGVADEGTMLTVVMPMS</sequence>
<dbReference type="Pfam" id="PF08447">
    <property type="entry name" value="PAS_3"/>
    <property type="match status" value="1"/>
</dbReference>
<dbReference type="InterPro" id="IPR001789">
    <property type="entry name" value="Sig_transdc_resp-reg_receiver"/>
</dbReference>
<reference evidence="9 10" key="1">
    <citation type="submission" date="2021-05" db="EMBL/GenBank/DDBJ databases">
        <title>The draft genome of Geobacter luticola JCM 17780.</title>
        <authorList>
            <person name="Xu Z."/>
            <person name="Masuda Y."/>
            <person name="Itoh H."/>
            <person name="Senoo K."/>
        </authorList>
    </citation>
    <scope>NUCLEOTIDE SEQUENCE [LARGE SCALE GENOMIC DNA]</scope>
    <source>
        <strain evidence="9 10">JCM 17780</strain>
    </source>
</reference>
<keyword evidence="2" id="KW-0418">Kinase</keyword>
<dbReference type="Pfam" id="PF00072">
    <property type="entry name" value="Response_reg"/>
    <property type="match status" value="1"/>
</dbReference>
<feature type="domain" description="PAC" evidence="8">
    <location>
        <begin position="424"/>
        <end position="476"/>
    </location>
</feature>
<dbReference type="SMART" id="SM00086">
    <property type="entry name" value="PAC"/>
    <property type="match status" value="1"/>
</dbReference>
<dbReference type="PROSITE" id="PS50109">
    <property type="entry name" value="HIS_KIN"/>
    <property type="match status" value="1"/>
</dbReference>
<dbReference type="SUPFAM" id="SSF55785">
    <property type="entry name" value="PYP-like sensor domain (PAS domain)"/>
    <property type="match status" value="1"/>
</dbReference>
<dbReference type="SUPFAM" id="SSF52172">
    <property type="entry name" value="CheY-like"/>
    <property type="match status" value="1"/>
</dbReference>
<dbReference type="InterPro" id="IPR003594">
    <property type="entry name" value="HATPase_dom"/>
</dbReference>
<dbReference type="InterPro" id="IPR035965">
    <property type="entry name" value="PAS-like_dom_sf"/>
</dbReference>
<evidence type="ECO:0000259" key="7">
    <source>
        <dbReference type="PROSITE" id="PS50112"/>
    </source>
</evidence>
<comment type="caution">
    <text evidence="9">The sequence shown here is derived from an EMBL/GenBank/DDBJ whole genome shotgun (WGS) entry which is preliminary data.</text>
</comment>
<dbReference type="InterPro" id="IPR013655">
    <property type="entry name" value="PAS_fold_3"/>
</dbReference>
<dbReference type="PROSITE" id="PS50112">
    <property type="entry name" value="PAS"/>
    <property type="match status" value="1"/>
</dbReference>
<dbReference type="InterPro" id="IPR005467">
    <property type="entry name" value="His_kinase_dom"/>
</dbReference>
<dbReference type="Gene3D" id="3.30.450.20">
    <property type="entry name" value="PAS domain"/>
    <property type="match status" value="1"/>
</dbReference>
<evidence type="ECO:0000259" key="8">
    <source>
        <dbReference type="PROSITE" id="PS50113"/>
    </source>
</evidence>
<feature type="domain" description="Response regulatory" evidence="6">
    <location>
        <begin position="3"/>
        <end position="119"/>
    </location>
</feature>
<dbReference type="CDD" id="cd16917">
    <property type="entry name" value="HATPase_UhpB-NarQ-NarX-like"/>
    <property type="match status" value="1"/>
</dbReference>
<evidence type="ECO:0000256" key="2">
    <source>
        <dbReference type="ARBA" id="ARBA00022777"/>
    </source>
</evidence>
<protein>
    <submittedName>
        <fullName evidence="9">PAS domain-containing protein</fullName>
    </submittedName>
</protein>
<dbReference type="InterPro" id="IPR011712">
    <property type="entry name" value="Sig_transdc_His_kin_sub3_dim/P"/>
</dbReference>
<dbReference type="Gene3D" id="3.30.450.40">
    <property type="match status" value="1"/>
</dbReference>
<gene>
    <name evidence="9" type="ORF">KI810_07575</name>
</gene>
<dbReference type="Gene3D" id="3.30.565.10">
    <property type="entry name" value="Histidine kinase-like ATPase, C-terminal domain"/>
    <property type="match status" value="1"/>
</dbReference>
<dbReference type="PANTHER" id="PTHR24421:SF59">
    <property type="entry name" value="OXYGEN SENSOR HISTIDINE KINASE NREB"/>
    <property type="match status" value="1"/>
</dbReference>
<evidence type="ECO:0000259" key="5">
    <source>
        <dbReference type="PROSITE" id="PS50109"/>
    </source>
</evidence>
<dbReference type="InterPro" id="IPR011006">
    <property type="entry name" value="CheY-like_superfamily"/>
</dbReference>
<evidence type="ECO:0000313" key="9">
    <source>
        <dbReference type="EMBL" id="MBT0652911.1"/>
    </source>
</evidence>
<dbReference type="Pfam" id="PF02518">
    <property type="entry name" value="HATPase_c"/>
    <property type="match status" value="1"/>
</dbReference>
<dbReference type="Gene3D" id="3.40.50.2300">
    <property type="match status" value="1"/>
</dbReference>
<dbReference type="Pfam" id="PF07730">
    <property type="entry name" value="HisKA_3"/>
    <property type="match status" value="1"/>
</dbReference>
<dbReference type="InterPro" id="IPR029016">
    <property type="entry name" value="GAF-like_dom_sf"/>
</dbReference>
<evidence type="ECO:0000259" key="6">
    <source>
        <dbReference type="PROSITE" id="PS50110"/>
    </source>
</evidence>
<proteinExistence type="predicted"/>
<dbReference type="SMART" id="SM00448">
    <property type="entry name" value="REC"/>
    <property type="match status" value="1"/>
</dbReference>
<dbReference type="PROSITE" id="PS50110">
    <property type="entry name" value="RESPONSE_REGULATORY"/>
    <property type="match status" value="1"/>
</dbReference>
<name>A0ABS5SC06_9BACT</name>
<dbReference type="PANTHER" id="PTHR24421">
    <property type="entry name" value="NITRATE/NITRITE SENSOR PROTEIN NARX-RELATED"/>
    <property type="match status" value="1"/>
</dbReference>
<feature type="domain" description="PAS" evidence="7">
    <location>
        <begin position="348"/>
        <end position="420"/>
    </location>
</feature>
<dbReference type="InterPro" id="IPR001610">
    <property type="entry name" value="PAC"/>
</dbReference>
<evidence type="ECO:0000256" key="1">
    <source>
        <dbReference type="ARBA" id="ARBA00022679"/>
    </source>
</evidence>
<dbReference type="RefSeq" id="WP_214174902.1">
    <property type="nucleotide sequence ID" value="NZ_JAHCVK010000002.1"/>
</dbReference>
<accession>A0ABS5SC06</accession>
<keyword evidence="3" id="KW-0902">Two-component regulatory system</keyword>
<keyword evidence="4" id="KW-0597">Phosphoprotein</keyword>
<dbReference type="Proteomes" id="UP000756860">
    <property type="component" value="Unassembled WGS sequence"/>
</dbReference>
<dbReference type="InterPro" id="IPR050482">
    <property type="entry name" value="Sensor_HK_TwoCompSys"/>
</dbReference>
<organism evidence="9 10">
    <name type="scientific">Geomobilimonas luticola</name>
    <dbReference type="NCBI Taxonomy" id="1114878"/>
    <lineage>
        <taxon>Bacteria</taxon>
        <taxon>Pseudomonadati</taxon>
        <taxon>Thermodesulfobacteriota</taxon>
        <taxon>Desulfuromonadia</taxon>
        <taxon>Geobacterales</taxon>
        <taxon>Geobacteraceae</taxon>
        <taxon>Geomobilimonas</taxon>
    </lineage>
</organism>
<evidence type="ECO:0000256" key="3">
    <source>
        <dbReference type="ARBA" id="ARBA00023012"/>
    </source>
</evidence>
<evidence type="ECO:0000256" key="4">
    <source>
        <dbReference type="PROSITE-ProRule" id="PRU00169"/>
    </source>
</evidence>
<feature type="modified residue" description="4-aspartylphosphate" evidence="4">
    <location>
        <position position="54"/>
    </location>
</feature>
<feature type="domain" description="Histidine kinase" evidence="5">
    <location>
        <begin position="502"/>
        <end position="693"/>
    </location>
</feature>
<dbReference type="SUPFAM" id="SSF55874">
    <property type="entry name" value="ATPase domain of HSP90 chaperone/DNA topoisomerase II/histidine kinase"/>
    <property type="match status" value="1"/>
</dbReference>
<evidence type="ECO:0000313" key="10">
    <source>
        <dbReference type="Proteomes" id="UP000756860"/>
    </source>
</evidence>
<keyword evidence="1" id="KW-0808">Transferase</keyword>
<dbReference type="SUPFAM" id="SSF55781">
    <property type="entry name" value="GAF domain-like"/>
    <property type="match status" value="1"/>
</dbReference>
<dbReference type="InterPro" id="IPR000014">
    <property type="entry name" value="PAS"/>
</dbReference>
<dbReference type="InterPro" id="IPR000700">
    <property type="entry name" value="PAS-assoc_C"/>
</dbReference>
<dbReference type="PROSITE" id="PS50113">
    <property type="entry name" value="PAC"/>
    <property type="match status" value="1"/>
</dbReference>
<dbReference type="CDD" id="cd00130">
    <property type="entry name" value="PAS"/>
    <property type="match status" value="1"/>
</dbReference>
<dbReference type="EMBL" id="JAHCVK010000002">
    <property type="protein sequence ID" value="MBT0652911.1"/>
    <property type="molecule type" value="Genomic_DNA"/>
</dbReference>
<dbReference type="NCBIfam" id="TIGR00229">
    <property type="entry name" value="sensory_box"/>
    <property type="match status" value="1"/>
</dbReference>
<dbReference type="SMART" id="SM00091">
    <property type="entry name" value="PAS"/>
    <property type="match status" value="1"/>
</dbReference>
<dbReference type="Gene3D" id="1.20.5.1930">
    <property type="match status" value="1"/>
</dbReference>
<dbReference type="InterPro" id="IPR036890">
    <property type="entry name" value="HATPase_C_sf"/>
</dbReference>